<evidence type="ECO:0000313" key="5">
    <source>
        <dbReference type="EMBL" id="RLL47970.1"/>
    </source>
</evidence>
<accession>A0A498DLQ3</accession>
<dbReference type="SUPFAM" id="SSF55890">
    <property type="entry name" value="Sporulation response regulatory protein Spo0B"/>
    <property type="match status" value="1"/>
</dbReference>
<dbReference type="Pfam" id="PF14689">
    <property type="entry name" value="SPOB_a"/>
    <property type="match status" value="1"/>
</dbReference>
<evidence type="ECO:0000256" key="2">
    <source>
        <dbReference type="ARBA" id="ARBA00022679"/>
    </source>
</evidence>
<dbReference type="AlphaFoldDB" id="A0A498DLQ3"/>
<dbReference type="GO" id="GO:0000155">
    <property type="term" value="F:phosphorelay sensor kinase activity"/>
    <property type="evidence" value="ECO:0007669"/>
    <property type="project" value="InterPro"/>
</dbReference>
<evidence type="ECO:0000256" key="3">
    <source>
        <dbReference type="ARBA" id="ARBA00022777"/>
    </source>
</evidence>
<sequence>MGVGIMEKSEVIRLLQQYRHDLMNRMQLVHGYLTMKKYEKVDEKIEDLFQYFQEERKLMNTKAPSFILWMMYFPLRYKQFQLEYHVDTDHDLSEMDESIVSECTYLMDNLLTICNKDNLYEMKIDVIEEEQKIEFNFLVNGQFNRKIENNKQTKNSNPNFLLQEDGLIYRFMLPRNG</sequence>
<dbReference type="Gene3D" id="3.30.565.30">
    <property type="entry name" value="Sporulation initiation phosphotransferase B (SpoOB), C-terminal domain"/>
    <property type="match status" value="1"/>
</dbReference>
<keyword evidence="2" id="KW-0808">Transferase</keyword>
<evidence type="ECO:0000313" key="6">
    <source>
        <dbReference type="Proteomes" id="UP000270219"/>
    </source>
</evidence>
<dbReference type="Proteomes" id="UP000270219">
    <property type="component" value="Unassembled WGS sequence"/>
</dbReference>
<evidence type="ECO:0000259" key="4">
    <source>
        <dbReference type="Pfam" id="PF14689"/>
    </source>
</evidence>
<dbReference type="InterPro" id="IPR037100">
    <property type="entry name" value="Spo0B_C_sf"/>
</dbReference>
<evidence type="ECO:0000256" key="1">
    <source>
        <dbReference type="ARBA" id="ARBA00022553"/>
    </source>
</evidence>
<comment type="caution">
    <text evidence="5">The sequence shown here is derived from an EMBL/GenBank/DDBJ whole genome shotgun (WGS) entry which is preliminary data.</text>
</comment>
<keyword evidence="3" id="KW-0418">Kinase</keyword>
<keyword evidence="6" id="KW-1185">Reference proteome</keyword>
<organism evidence="5 6">
    <name type="scientific">Oceanobacillus piezotolerans</name>
    <dbReference type="NCBI Taxonomy" id="2448030"/>
    <lineage>
        <taxon>Bacteria</taxon>
        <taxon>Bacillati</taxon>
        <taxon>Bacillota</taxon>
        <taxon>Bacilli</taxon>
        <taxon>Bacillales</taxon>
        <taxon>Bacillaceae</taxon>
        <taxon>Oceanobacillus</taxon>
    </lineage>
</organism>
<name>A0A498DLQ3_9BACI</name>
<protein>
    <recommendedName>
        <fullName evidence="4">SpoOB alpha-helical domain-containing protein</fullName>
    </recommendedName>
</protein>
<dbReference type="InterPro" id="IPR016120">
    <property type="entry name" value="Sig_transdc_His_kin_SpoOB"/>
</dbReference>
<dbReference type="EMBL" id="RCHR01000001">
    <property type="protein sequence ID" value="RLL47970.1"/>
    <property type="molecule type" value="Genomic_DNA"/>
</dbReference>
<gene>
    <name evidence="5" type="ORF">D8M04_01445</name>
</gene>
<keyword evidence="1" id="KW-0597">Phosphoprotein</keyword>
<dbReference type="Gene3D" id="1.10.287.130">
    <property type="match status" value="1"/>
</dbReference>
<feature type="domain" description="SpoOB alpha-helical" evidence="4">
    <location>
        <begin position="6"/>
        <end position="61"/>
    </location>
</feature>
<reference evidence="5 6" key="1">
    <citation type="submission" date="2018-10" db="EMBL/GenBank/DDBJ databases">
        <title>Oceanobacillus sp. YLB-02 draft genome.</title>
        <authorList>
            <person name="Yu L."/>
        </authorList>
    </citation>
    <scope>NUCLEOTIDE SEQUENCE [LARGE SCALE GENOMIC DNA]</scope>
    <source>
        <strain evidence="5 6">YLB-02</strain>
    </source>
</reference>
<dbReference type="InterPro" id="IPR039506">
    <property type="entry name" value="SPOB_a"/>
</dbReference>
<proteinExistence type="predicted"/>